<dbReference type="SUPFAM" id="SSF53697">
    <property type="entry name" value="SIS domain"/>
    <property type="match status" value="1"/>
</dbReference>
<dbReference type="RefSeq" id="WP_347605883.1">
    <property type="nucleotide sequence ID" value="NZ_JBDPZC010000001.1"/>
</dbReference>
<keyword evidence="5 8" id="KW-0808">Transferase</keyword>
<feature type="initiator methionine" description="Removed" evidence="8">
    <location>
        <position position="1"/>
    </location>
</feature>
<evidence type="ECO:0000256" key="8">
    <source>
        <dbReference type="HAMAP-Rule" id="MF_00164"/>
    </source>
</evidence>
<feature type="active site" description="For Fru-6P isomerization activity" evidence="8">
    <location>
        <position position="618"/>
    </location>
</feature>
<evidence type="ECO:0000256" key="7">
    <source>
        <dbReference type="ARBA" id="ARBA00022962"/>
    </source>
</evidence>
<dbReference type="NCBIfam" id="TIGR01135">
    <property type="entry name" value="glmS"/>
    <property type="match status" value="1"/>
</dbReference>
<dbReference type="PANTHER" id="PTHR10937:SF0">
    <property type="entry name" value="GLUTAMINE--FRUCTOSE-6-PHOSPHATE TRANSAMINASE (ISOMERIZING)"/>
    <property type="match status" value="1"/>
</dbReference>
<dbReference type="SUPFAM" id="SSF56235">
    <property type="entry name" value="N-terminal nucleophile aminohydrolases (Ntn hydrolases)"/>
    <property type="match status" value="1"/>
</dbReference>
<comment type="subcellular location">
    <subcellularLocation>
        <location evidence="8">Cytoplasm</location>
    </subcellularLocation>
</comment>
<dbReference type="PROSITE" id="PS51464">
    <property type="entry name" value="SIS"/>
    <property type="match status" value="2"/>
</dbReference>
<evidence type="ECO:0000256" key="6">
    <source>
        <dbReference type="ARBA" id="ARBA00022737"/>
    </source>
</evidence>
<dbReference type="CDD" id="cd00714">
    <property type="entry name" value="GFAT"/>
    <property type="match status" value="1"/>
</dbReference>
<feature type="domain" description="SIS" evidence="10">
    <location>
        <begin position="299"/>
        <end position="439"/>
    </location>
</feature>
<comment type="catalytic activity">
    <reaction evidence="1 8">
        <text>D-fructose 6-phosphate + L-glutamine = D-glucosamine 6-phosphate + L-glutamate</text>
        <dbReference type="Rhea" id="RHEA:13237"/>
        <dbReference type="ChEBI" id="CHEBI:29985"/>
        <dbReference type="ChEBI" id="CHEBI:58359"/>
        <dbReference type="ChEBI" id="CHEBI:58725"/>
        <dbReference type="ChEBI" id="CHEBI:61527"/>
        <dbReference type="EC" id="2.6.1.16"/>
    </reaction>
</comment>
<dbReference type="CDD" id="cd05009">
    <property type="entry name" value="SIS_GlmS_GlmD_2"/>
    <property type="match status" value="1"/>
</dbReference>
<evidence type="ECO:0000259" key="9">
    <source>
        <dbReference type="PROSITE" id="PS51278"/>
    </source>
</evidence>
<gene>
    <name evidence="8 11" type="primary">glmS</name>
    <name evidence="11" type="ORF">ABDJ40_03025</name>
</gene>
<evidence type="ECO:0000313" key="12">
    <source>
        <dbReference type="Proteomes" id="UP001462640"/>
    </source>
</evidence>
<comment type="caution">
    <text evidence="11">The sequence shown here is derived from an EMBL/GenBank/DDBJ whole genome shotgun (WGS) entry which is preliminary data.</text>
</comment>
<dbReference type="Gene3D" id="3.60.20.10">
    <property type="entry name" value="Glutamine Phosphoribosylpyrophosphate, subunit 1, domain 1"/>
    <property type="match status" value="1"/>
</dbReference>
<comment type="subunit">
    <text evidence="8">Homodimer.</text>
</comment>
<name>A0ABV0G9L5_9BURK</name>
<evidence type="ECO:0000313" key="11">
    <source>
        <dbReference type="EMBL" id="MEO3711733.1"/>
    </source>
</evidence>
<dbReference type="PANTHER" id="PTHR10937">
    <property type="entry name" value="GLUCOSAMINE--FRUCTOSE-6-PHOSPHATE AMINOTRANSFERASE, ISOMERIZING"/>
    <property type="match status" value="1"/>
</dbReference>
<dbReference type="PROSITE" id="PS51278">
    <property type="entry name" value="GATASE_TYPE_2"/>
    <property type="match status" value="1"/>
</dbReference>
<proteinExistence type="inferred from homology"/>
<evidence type="ECO:0000259" key="10">
    <source>
        <dbReference type="PROSITE" id="PS51464"/>
    </source>
</evidence>
<dbReference type="Pfam" id="PF01380">
    <property type="entry name" value="SIS"/>
    <property type="match status" value="2"/>
</dbReference>
<dbReference type="Gene3D" id="3.40.50.10490">
    <property type="entry name" value="Glucose-6-phosphate isomerase like protein, domain 1"/>
    <property type="match status" value="2"/>
</dbReference>
<feature type="domain" description="SIS" evidence="10">
    <location>
        <begin position="472"/>
        <end position="613"/>
    </location>
</feature>
<dbReference type="InterPro" id="IPR035466">
    <property type="entry name" value="GlmS/AgaS_SIS"/>
</dbReference>
<dbReference type="InterPro" id="IPR046348">
    <property type="entry name" value="SIS_dom_sf"/>
</dbReference>
<dbReference type="InterPro" id="IPR005855">
    <property type="entry name" value="GFAT"/>
</dbReference>
<dbReference type="HAMAP" id="MF_00164">
    <property type="entry name" value="GlmS"/>
    <property type="match status" value="1"/>
</dbReference>
<accession>A0ABV0G9L5</accession>
<evidence type="ECO:0000256" key="2">
    <source>
        <dbReference type="ARBA" id="ARBA00012916"/>
    </source>
</evidence>
<feature type="active site" description="Nucleophile; for GATase activity" evidence="8">
    <location>
        <position position="2"/>
    </location>
</feature>
<keyword evidence="12" id="KW-1185">Reference proteome</keyword>
<dbReference type="Proteomes" id="UP001462640">
    <property type="component" value="Unassembled WGS sequence"/>
</dbReference>
<dbReference type="EMBL" id="JBDPZC010000001">
    <property type="protein sequence ID" value="MEO3711733.1"/>
    <property type="molecule type" value="Genomic_DNA"/>
</dbReference>
<dbReference type="InterPro" id="IPR035490">
    <property type="entry name" value="GlmS/FrlB_SIS"/>
</dbReference>
<organism evidence="11 12">
    <name type="scientific">Roseateles flavus</name>
    <dbReference type="NCBI Taxonomy" id="3149041"/>
    <lineage>
        <taxon>Bacteria</taxon>
        <taxon>Pseudomonadati</taxon>
        <taxon>Pseudomonadota</taxon>
        <taxon>Betaproteobacteria</taxon>
        <taxon>Burkholderiales</taxon>
        <taxon>Sphaerotilaceae</taxon>
        <taxon>Roseateles</taxon>
    </lineage>
</organism>
<keyword evidence="7" id="KW-0315">Glutamine amidotransferase</keyword>
<dbReference type="InterPro" id="IPR029055">
    <property type="entry name" value="Ntn_hydrolases_N"/>
</dbReference>
<dbReference type="EC" id="2.6.1.16" evidence="2 8"/>
<evidence type="ECO:0000256" key="4">
    <source>
        <dbReference type="ARBA" id="ARBA00022576"/>
    </source>
</evidence>
<reference evidence="11 12" key="1">
    <citation type="submission" date="2024-05" db="EMBL/GenBank/DDBJ databases">
        <title>Roseateles sp. 2.12 16S ribosomal RNA gene Genome sequencing and assembly.</title>
        <authorList>
            <person name="Woo H."/>
        </authorList>
    </citation>
    <scope>NUCLEOTIDE SEQUENCE [LARGE SCALE GENOMIC DNA]</scope>
    <source>
        <strain evidence="11 12">2.12</strain>
    </source>
</reference>
<feature type="domain" description="Glutamine amidotransferase type-2" evidence="9">
    <location>
        <begin position="2"/>
        <end position="229"/>
    </location>
</feature>
<evidence type="ECO:0000256" key="1">
    <source>
        <dbReference type="ARBA" id="ARBA00001031"/>
    </source>
</evidence>
<dbReference type="NCBIfam" id="NF001484">
    <property type="entry name" value="PRK00331.1"/>
    <property type="match status" value="1"/>
</dbReference>
<comment type="function">
    <text evidence="8">Catalyzes the first step in hexosamine metabolism, converting fructose-6P into glucosamine-6P using glutamine as a nitrogen source.</text>
</comment>
<evidence type="ECO:0000256" key="3">
    <source>
        <dbReference type="ARBA" id="ARBA00016090"/>
    </source>
</evidence>
<protein>
    <recommendedName>
        <fullName evidence="3 8">Glutamine--fructose-6-phosphate aminotransferase [isomerizing]</fullName>
        <ecNumber evidence="2 8">2.6.1.16</ecNumber>
    </recommendedName>
    <alternativeName>
        <fullName evidence="8">D-fructose-6-phosphate amidotransferase</fullName>
    </alternativeName>
    <alternativeName>
        <fullName evidence="8">GFAT</fullName>
    </alternativeName>
    <alternativeName>
        <fullName evidence="8">Glucosamine-6-phosphate synthase</fullName>
    </alternativeName>
    <alternativeName>
        <fullName evidence="8">Hexosephosphate aminotransferase</fullName>
    </alternativeName>
    <alternativeName>
        <fullName evidence="8">L-glutamine--D-fructose-6-phosphate amidotransferase</fullName>
    </alternativeName>
</protein>
<evidence type="ECO:0000256" key="5">
    <source>
        <dbReference type="ARBA" id="ARBA00022679"/>
    </source>
</evidence>
<keyword evidence="4 8" id="KW-0032">Aminotransferase</keyword>
<dbReference type="InterPro" id="IPR047084">
    <property type="entry name" value="GFAT_N"/>
</dbReference>
<keyword evidence="8" id="KW-0963">Cytoplasm</keyword>
<sequence>MCGIVGAVSQRNIVPILIEGLKRLEYRGYDSCGVAVHQDGELRRARSTSRVAELHSQTAEDGIASGTGIAHTRWATHGVPAVHNAHPHFSHGAHAAQGAAGRIALVHNGIIENHDELRAELKARGYTFHSQTDTEVIAHLIDHLYQGDLLVAVQQAVQRLKGAYAIAVFSRDEPHRVVGAREGSPLVLGVGTEAGQGEFFLASDAMALAGVTDQIVYLEEGDVVDMQLGRYWITQRLADSERFETVQREVRTVHAHSGAAELGPYRHYMQKEIFEQPVAIANTLDAVTGISPEIFGDGAYRAFKEIDSVLILACGTSFYAGSTAKYWLESIAKIPTSVEIASEYRYRDSVPNPRTLVVTISQSGETADTLAALKHARAQGMTHTLTVCNVSTSAMVRECEMAFITRAGAEIGVASTKAFTTQLVGLFLLTLALAQTRGHLSEAQEAEHLKALRHLPVAVQAVVALEPQVIAWSEEFARKENALFLGRGLHYPIALEGALKLKEISYIHAEAYPAGELKHGPLALVTAEMPVVTVAPNDALLEKLKSNMQEVRARGGELFVFADSDTRIESEQGLHVIRMPEHYGALSPILHVIPLQLLAYHTACARGTDVDKPRNLAKSVTVE</sequence>
<dbReference type="Pfam" id="PF13522">
    <property type="entry name" value="GATase_6"/>
    <property type="match status" value="1"/>
</dbReference>
<dbReference type="InterPro" id="IPR017932">
    <property type="entry name" value="GATase_2_dom"/>
</dbReference>
<keyword evidence="6" id="KW-0677">Repeat</keyword>
<dbReference type="InterPro" id="IPR001347">
    <property type="entry name" value="SIS_dom"/>
</dbReference>
<dbReference type="CDD" id="cd05008">
    <property type="entry name" value="SIS_GlmS_GlmD_1"/>
    <property type="match status" value="1"/>
</dbReference>
<dbReference type="GO" id="GO:0004360">
    <property type="term" value="F:glutamine-fructose-6-phosphate transaminase (isomerizing) activity"/>
    <property type="evidence" value="ECO:0007669"/>
    <property type="project" value="UniProtKB-EC"/>
</dbReference>